<accession>A0A101MPE3</accession>
<keyword evidence="2" id="KW-1185">Reference proteome</keyword>
<proteinExistence type="predicted"/>
<reference evidence="1 2" key="1">
    <citation type="submission" date="2015-10" db="EMBL/GenBank/DDBJ databases">
        <title>Genome sequencing of Penicillium freii.</title>
        <authorList>
            <person name="Nguyen H.D."/>
            <person name="Visagie C.M."/>
            <person name="Seifert K.A."/>
        </authorList>
    </citation>
    <scope>NUCLEOTIDE SEQUENCE [LARGE SCALE GENOMIC DNA]</scope>
    <source>
        <strain evidence="1 2">DAOM 242723</strain>
    </source>
</reference>
<dbReference type="AlphaFoldDB" id="A0A101MPE3"/>
<protein>
    <submittedName>
        <fullName evidence="1">Uncharacterized protein</fullName>
    </submittedName>
</protein>
<dbReference type="Proteomes" id="UP000055045">
    <property type="component" value="Unassembled WGS sequence"/>
</dbReference>
<gene>
    <name evidence="1" type="ORF">ACN42_g2795</name>
</gene>
<comment type="caution">
    <text evidence="1">The sequence shown here is derived from an EMBL/GenBank/DDBJ whole genome shotgun (WGS) entry which is preliminary data.</text>
</comment>
<evidence type="ECO:0000313" key="2">
    <source>
        <dbReference type="Proteomes" id="UP000055045"/>
    </source>
</evidence>
<dbReference type="EMBL" id="LLXE01000052">
    <property type="protein sequence ID" value="KUM64264.1"/>
    <property type="molecule type" value="Genomic_DNA"/>
</dbReference>
<name>A0A101MPE3_PENFR</name>
<organism evidence="1 2">
    <name type="scientific">Penicillium freii</name>
    <dbReference type="NCBI Taxonomy" id="48697"/>
    <lineage>
        <taxon>Eukaryota</taxon>
        <taxon>Fungi</taxon>
        <taxon>Dikarya</taxon>
        <taxon>Ascomycota</taxon>
        <taxon>Pezizomycotina</taxon>
        <taxon>Eurotiomycetes</taxon>
        <taxon>Eurotiomycetidae</taxon>
        <taxon>Eurotiales</taxon>
        <taxon>Aspergillaceae</taxon>
        <taxon>Penicillium</taxon>
    </lineage>
</organism>
<evidence type="ECO:0000313" key="1">
    <source>
        <dbReference type="EMBL" id="KUM64264.1"/>
    </source>
</evidence>
<sequence length="87" mass="10213">MFLRMPRSLELKSYSQSFYSVIKKRQRVSTKAERESHVARPKIRSICISKRCKYHVFVFLKPKSSFSANTVGVQARLNHQCQPPRMP</sequence>